<keyword evidence="1" id="KW-1133">Transmembrane helix</keyword>
<dbReference type="AlphaFoldDB" id="A0A1F6MNM4"/>
<sequence length="131" mass="14354">MTLRQYLTIMIAATTLSWISWGIVLMNVDPFTSGPAGFIFFYATLFLAFLGTVSIASYLLRSHLSDELTPLFRVVLISFRDGAASASVLAVALLLMSAGLLRVWSIGLLALIVLLIVFFILSARRAKPRVT</sequence>
<comment type="caution">
    <text evidence="2">The sequence shown here is derived from an EMBL/GenBank/DDBJ whole genome shotgun (WGS) entry which is preliminary data.</text>
</comment>
<feature type="transmembrane region" description="Helical" evidence="1">
    <location>
        <begin position="101"/>
        <end position="121"/>
    </location>
</feature>
<keyword evidence="1" id="KW-0812">Transmembrane</keyword>
<evidence type="ECO:0000313" key="2">
    <source>
        <dbReference type="EMBL" id="OGH73249.1"/>
    </source>
</evidence>
<name>A0A1F6MNM4_9BACT</name>
<dbReference type="EMBL" id="MFQE01000031">
    <property type="protein sequence ID" value="OGH73249.1"/>
    <property type="molecule type" value="Genomic_DNA"/>
</dbReference>
<reference evidence="2 3" key="1">
    <citation type="journal article" date="2016" name="Nat. Commun.">
        <title>Thousands of microbial genomes shed light on interconnected biogeochemical processes in an aquifer system.</title>
        <authorList>
            <person name="Anantharaman K."/>
            <person name="Brown C.T."/>
            <person name="Hug L.A."/>
            <person name="Sharon I."/>
            <person name="Castelle C.J."/>
            <person name="Probst A.J."/>
            <person name="Thomas B.C."/>
            <person name="Singh A."/>
            <person name="Wilkins M.J."/>
            <person name="Karaoz U."/>
            <person name="Brodie E.L."/>
            <person name="Williams K.H."/>
            <person name="Hubbard S.S."/>
            <person name="Banfield J.F."/>
        </authorList>
    </citation>
    <scope>NUCLEOTIDE SEQUENCE [LARGE SCALE GENOMIC DNA]</scope>
</reference>
<proteinExistence type="predicted"/>
<feature type="transmembrane region" description="Helical" evidence="1">
    <location>
        <begin position="72"/>
        <end position="95"/>
    </location>
</feature>
<feature type="transmembrane region" description="Helical" evidence="1">
    <location>
        <begin position="7"/>
        <end position="26"/>
    </location>
</feature>
<keyword evidence="1" id="KW-0472">Membrane</keyword>
<accession>A0A1F6MNM4</accession>
<protein>
    <submittedName>
        <fullName evidence="2">Uncharacterized protein</fullName>
    </submittedName>
</protein>
<dbReference type="Proteomes" id="UP000177457">
    <property type="component" value="Unassembled WGS sequence"/>
</dbReference>
<dbReference type="STRING" id="1798683.A3C90_03975"/>
<organism evidence="2 3">
    <name type="scientific">Candidatus Magasanikbacteria bacterium RIFCSPHIGHO2_02_FULL_51_14</name>
    <dbReference type="NCBI Taxonomy" id="1798683"/>
    <lineage>
        <taxon>Bacteria</taxon>
        <taxon>Candidatus Magasanikiibacteriota</taxon>
    </lineage>
</organism>
<feature type="transmembrane region" description="Helical" evidence="1">
    <location>
        <begin position="38"/>
        <end position="60"/>
    </location>
</feature>
<gene>
    <name evidence="2" type="ORF">A3C90_03975</name>
</gene>
<evidence type="ECO:0000256" key="1">
    <source>
        <dbReference type="SAM" id="Phobius"/>
    </source>
</evidence>
<evidence type="ECO:0000313" key="3">
    <source>
        <dbReference type="Proteomes" id="UP000177457"/>
    </source>
</evidence>